<reference evidence="1" key="1">
    <citation type="submission" date="2020-10" db="EMBL/GenBank/DDBJ databases">
        <authorList>
            <person name="Kusch S."/>
        </authorList>
    </citation>
    <scope>NUCLEOTIDE SEQUENCE</scope>
    <source>
        <strain evidence="1">SwB9</strain>
    </source>
</reference>
<evidence type="ECO:0000313" key="2">
    <source>
        <dbReference type="Proteomes" id="UP000624404"/>
    </source>
</evidence>
<name>A0A8H2VL74_9HELO</name>
<evidence type="ECO:0000313" key="1">
    <source>
        <dbReference type="EMBL" id="CAD6439657.1"/>
    </source>
</evidence>
<sequence length="495" mass="56616">MSPFFYAKFNLPALLHLAKQIRDVSCSCDMSQQPLCGSSNWAVVLTFVDGVEWIFRCPQMYNDVSIQTASELLESEVATMKYIKVNSSIPVPEIFDYSSTSSNPMGIPFILMSKAPGIALSKFAWNAEPVNISHRKSLPSLGRTHKEKIMKQLGLLRARLSKLRFDKIGSLYIEGDEYHIKKCLSPALIWYTRDCLDEVSRGPFLSTKDFYESMLVTFLLHVKELSLEPHVFFAPLPKASEFETHSQYRSAVSRWSDYITVGNKVDHSSNRLDYCIAEHYLRDMLPSIDVPASTIPSEFANGYPLHHPDLSSSNIFVDEDFNISCIIDWAFCSTVPMPILLTTPSLPGPRDDIDSSSTPFFRSGFEHNTFDEQIWISAQRSWWFSRLVALDGLRDYHYFTELYTSIYKPKDIIDIPRLCKSARDEKMFRGLAAELRMEDCSVGEIAKHENDYFRVMKSSGKEAVARKLTLVSELNQGFVADKRLWRWLDEALDDN</sequence>
<comment type="caution">
    <text evidence="1">The sequence shown here is derived from an EMBL/GenBank/DDBJ whole genome shotgun (WGS) entry which is preliminary data.</text>
</comment>
<keyword evidence="2" id="KW-1185">Reference proteome</keyword>
<protein>
    <submittedName>
        <fullName evidence="1">B8032bea-3274-4ba5-85c1-cf9c737cb8c6</fullName>
    </submittedName>
</protein>
<accession>A0A8H2VL74</accession>
<dbReference type="SUPFAM" id="SSF56112">
    <property type="entry name" value="Protein kinase-like (PK-like)"/>
    <property type="match status" value="1"/>
</dbReference>
<dbReference type="AlphaFoldDB" id="A0A8H2VL74"/>
<proteinExistence type="predicted"/>
<dbReference type="InterPro" id="IPR011009">
    <property type="entry name" value="Kinase-like_dom_sf"/>
</dbReference>
<dbReference type="PANTHER" id="PTHR21310:SF15">
    <property type="entry name" value="AMINOGLYCOSIDE PHOSPHOTRANSFERASE DOMAIN-CONTAINING PROTEIN"/>
    <property type="match status" value="1"/>
</dbReference>
<gene>
    <name evidence="1" type="ORF">SCLTRI_LOCUS324</name>
</gene>
<dbReference type="OrthoDB" id="3548175at2759"/>
<dbReference type="PANTHER" id="PTHR21310">
    <property type="entry name" value="AMINOGLYCOSIDE PHOSPHOTRANSFERASE-RELATED-RELATED"/>
    <property type="match status" value="1"/>
</dbReference>
<dbReference type="InterPro" id="IPR051678">
    <property type="entry name" value="AGP_Transferase"/>
</dbReference>
<dbReference type="Proteomes" id="UP000624404">
    <property type="component" value="Unassembled WGS sequence"/>
</dbReference>
<dbReference type="Gene3D" id="3.30.200.20">
    <property type="entry name" value="Phosphorylase Kinase, domain 1"/>
    <property type="match status" value="1"/>
</dbReference>
<dbReference type="EMBL" id="CAJHIA010000002">
    <property type="protein sequence ID" value="CAD6439657.1"/>
    <property type="molecule type" value="Genomic_DNA"/>
</dbReference>
<organism evidence="1 2">
    <name type="scientific">Sclerotinia trifoliorum</name>
    <dbReference type="NCBI Taxonomy" id="28548"/>
    <lineage>
        <taxon>Eukaryota</taxon>
        <taxon>Fungi</taxon>
        <taxon>Dikarya</taxon>
        <taxon>Ascomycota</taxon>
        <taxon>Pezizomycotina</taxon>
        <taxon>Leotiomycetes</taxon>
        <taxon>Helotiales</taxon>
        <taxon>Sclerotiniaceae</taxon>
        <taxon>Sclerotinia</taxon>
    </lineage>
</organism>